<comment type="caution">
    <text evidence="1">The sequence shown here is derived from an EMBL/GenBank/DDBJ whole genome shotgun (WGS) entry which is preliminary data.</text>
</comment>
<protein>
    <submittedName>
        <fullName evidence="1">Uncharacterized protein</fullName>
    </submittedName>
</protein>
<keyword evidence="2" id="KW-1185">Reference proteome</keyword>
<evidence type="ECO:0000313" key="2">
    <source>
        <dbReference type="Proteomes" id="UP001143910"/>
    </source>
</evidence>
<gene>
    <name evidence="1" type="ORF">NQ176_g8556</name>
</gene>
<name>A0ACC1MS40_9HYPO</name>
<accession>A0ACC1MS40</accession>
<dbReference type="Proteomes" id="UP001143910">
    <property type="component" value="Unassembled WGS sequence"/>
</dbReference>
<dbReference type="EMBL" id="JANJQO010001699">
    <property type="protein sequence ID" value="KAJ2969644.1"/>
    <property type="molecule type" value="Genomic_DNA"/>
</dbReference>
<evidence type="ECO:0000313" key="1">
    <source>
        <dbReference type="EMBL" id="KAJ2969644.1"/>
    </source>
</evidence>
<sequence>MNSHQHQQQQYQQPGTYPLPQQWTLATTAMSLSSQRLAPGIWWSRMSLRVLTVAFDVAVIALSAFYNQQWTIGPLIMLGPPVVVSGLWCCVDVLLLCVRSDRHGIHPTACLIVDFVLLLALGALSGVIAFTLSRFHDSGYYFAFFDNGAGEEYLRIILAFGILATVFHAAMLFAAYIQTRMRRISGPTQPQIVYVPTNNVQAQHPRHLGAPPPSYECSNYTPTTNPSTHEMPAREQIQISEVQGASHRELPEKKIFP</sequence>
<reference evidence="1" key="1">
    <citation type="submission" date="2022-08" db="EMBL/GenBank/DDBJ databases">
        <title>Genome Sequence of Lecanicillium fungicola.</title>
        <authorList>
            <person name="Buettner E."/>
        </authorList>
    </citation>
    <scope>NUCLEOTIDE SEQUENCE</scope>
    <source>
        <strain evidence="1">Babe33</strain>
    </source>
</reference>
<proteinExistence type="predicted"/>
<organism evidence="1 2">
    <name type="scientific">Zarea fungicola</name>
    <dbReference type="NCBI Taxonomy" id="93591"/>
    <lineage>
        <taxon>Eukaryota</taxon>
        <taxon>Fungi</taxon>
        <taxon>Dikarya</taxon>
        <taxon>Ascomycota</taxon>
        <taxon>Pezizomycotina</taxon>
        <taxon>Sordariomycetes</taxon>
        <taxon>Hypocreomycetidae</taxon>
        <taxon>Hypocreales</taxon>
        <taxon>Cordycipitaceae</taxon>
        <taxon>Zarea</taxon>
    </lineage>
</organism>